<sequence length="72" mass="8633">MSKIQSVLFNKILWTTSKARDWLEKNDLTRIKKVDITKEFLRYRIRQPGMFKKFRSINVKGVKGVRFIIGFL</sequence>
<proteinExistence type="predicted"/>
<gene>
    <name evidence="1" type="ORF">LCGC14_0704670</name>
</gene>
<accession>A0A0F9QGW8</accession>
<comment type="caution">
    <text evidence="1">The sequence shown here is derived from an EMBL/GenBank/DDBJ whole genome shotgun (WGS) entry which is preliminary data.</text>
</comment>
<name>A0A0F9QGW8_9ZZZZ</name>
<dbReference type="AlphaFoldDB" id="A0A0F9QGW8"/>
<evidence type="ECO:0000313" key="1">
    <source>
        <dbReference type="EMBL" id="KKN43285.1"/>
    </source>
</evidence>
<organism evidence="1">
    <name type="scientific">marine sediment metagenome</name>
    <dbReference type="NCBI Taxonomy" id="412755"/>
    <lineage>
        <taxon>unclassified sequences</taxon>
        <taxon>metagenomes</taxon>
        <taxon>ecological metagenomes</taxon>
    </lineage>
</organism>
<dbReference type="EMBL" id="LAZR01001521">
    <property type="protein sequence ID" value="KKN43285.1"/>
    <property type="molecule type" value="Genomic_DNA"/>
</dbReference>
<protein>
    <submittedName>
        <fullName evidence="1">Uncharacterized protein</fullName>
    </submittedName>
</protein>
<reference evidence="1" key="1">
    <citation type="journal article" date="2015" name="Nature">
        <title>Complex archaea that bridge the gap between prokaryotes and eukaryotes.</title>
        <authorList>
            <person name="Spang A."/>
            <person name="Saw J.H."/>
            <person name="Jorgensen S.L."/>
            <person name="Zaremba-Niedzwiedzka K."/>
            <person name="Martijn J."/>
            <person name="Lind A.E."/>
            <person name="van Eijk R."/>
            <person name="Schleper C."/>
            <person name="Guy L."/>
            <person name="Ettema T.J."/>
        </authorList>
    </citation>
    <scope>NUCLEOTIDE SEQUENCE</scope>
</reference>